<evidence type="ECO:0000313" key="2">
    <source>
        <dbReference type="Proteomes" id="UP000799424"/>
    </source>
</evidence>
<name>A0A6A7A9U4_9PLEO</name>
<reference evidence="1" key="1">
    <citation type="journal article" date="2020" name="Stud. Mycol.">
        <title>101 Dothideomycetes genomes: a test case for predicting lifestyles and emergence of pathogens.</title>
        <authorList>
            <person name="Haridas S."/>
            <person name="Albert R."/>
            <person name="Binder M."/>
            <person name="Bloem J."/>
            <person name="Labutti K."/>
            <person name="Salamov A."/>
            <person name="Andreopoulos B."/>
            <person name="Baker S."/>
            <person name="Barry K."/>
            <person name="Bills G."/>
            <person name="Bluhm B."/>
            <person name="Cannon C."/>
            <person name="Castanera R."/>
            <person name="Culley D."/>
            <person name="Daum C."/>
            <person name="Ezra D."/>
            <person name="Gonzalez J."/>
            <person name="Henrissat B."/>
            <person name="Kuo A."/>
            <person name="Liang C."/>
            <person name="Lipzen A."/>
            <person name="Lutzoni F."/>
            <person name="Magnuson J."/>
            <person name="Mondo S."/>
            <person name="Nolan M."/>
            <person name="Ohm R."/>
            <person name="Pangilinan J."/>
            <person name="Park H.-J."/>
            <person name="Ramirez L."/>
            <person name="Alfaro M."/>
            <person name="Sun H."/>
            <person name="Tritt A."/>
            <person name="Yoshinaga Y."/>
            <person name="Zwiers L.-H."/>
            <person name="Turgeon B."/>
            <person name="Goodwin S."/>
            <person name="Spatafora J."/>
            <person name="Crous P."/>
            <person name="Grigoriev I."/>
        </authorList>
    </citation>
    <scope>NUCLEOTIDE SEQUENCE</scope>
    <source>
        <strain evidence="1">CBS 113818</strain>
    </source>
</reference>
<organism evidence="1 2">
    <name type="scientific">Ophiobolus disseminans</name>
    <dbReference type="NCBI Taxonomy" id="1469910"/>
    <lineage>
        <taxon>Eukaryota</taxon>
        <taxon>Fungi</taxon>
        <taxon>Dikarya</taxon>
        <taxon>Ascomycota</taxon>
        <taxon>Pezizomycotina</taxon>
        <taxon>Dothideomycetes</taxon>
        <taxon>Pleosporomycetidae</taxon>
        <taxon>Pleosporales</taxon>
        <taxon>Pleosporineae</taxon>
        <taxon>Phaeosphaeriaceae</taxon>
        <taxon>Ophiobolus</taxon>
    </lineage>
</organism>
<proteinExistence type="predicted"/>
<dbReference type="AlphaFoldDB" id="A0A6A7A9U4"/>
<sequence>MAETLAVVGSLGAICGLVAGIGKVIALITDLSAKWDGADLTLLSLASQLTALRAATTKIQEWTERGLHEAHHQLIMDLDVSIKCCQLLIGKIESFFSDLAALAEKPLELRQKFKVVFGSAGPEHVQRLIERQTSALTLLLTACNCNTLFEQQLHLEATKTRKVLKRAQADTVSLFVQRDAASFASKMTDNLSKISRIFEFDTSVFSTRVYERAFRGSVKQVLRQRQIAASPTAMSHYKDICVFGDRGTSMNLVINAIQPDPDLNHTNTQDWERYKLHMQRLCVNLMCTIIKRGTPDWDSQHVSVLLAYSDGVQEVRPSLSDAVDACAILWWSSLRRLHDPDPDPQGYLREKIELDHMVFHVDIIPAGGLNIYSGNDLARFFVEQMEVVLPVRTNNLRYARPSSADIFKANAFSSPSDSFKCQLQIGTTSLCLTSKLPTEGPWPAFKHLQSALAIVFVFDLQDYSNGSMRSLYELQARLNLELKELASLENRGPRADLPFLLMLANSEVFEKQLKKMGFVLTSQAVTHDYEAAISAIEASFRSVVKLPLTCLILVADEETRRTDLIDIFKKIANERKSLQVDV</sequence>
<dbReference type="OrthoDB" id="5817230at2759"/>
<evidence type="ECO:0000313" key="1">
    <source>
        <dbReference type="EMBL" id="KAF2829614.1"/>
    </source>
</evidence>
<accession>A0A6A7A9U4</accession>
<gene>
    <name evidence="1" type="ORF">CC86DRAFT_464147</name>
</gene>
<keyword evidence="2" id="KW-1185">Reference proteome</keyword>
<protein>
    <recommendedName>
        <fullName evidence="3">Fungal N-terminal domain-containing protein</fullName>
    </recommendedName>
</protein>
<dbReference type="EMBL" id="MU006220">
    <property type="protein sequence ID" value="KAF2829614.1"/>
    <property type="molecule type" value="Genomic_DNA"/>
</dbReference>
<evidence type="ECO:0008006" key="3">
    <source>
        <dbReference type="Google" id="ProtNLM"/>
    </source>
</evidence>
<dbReference type="Proteomes" id="UP000799424">
    <property type="component" value="Unassembled WGS sequence"/>
</dbReference>